<dbReference type="Proteomes" id="UP000644875">
    <property type="component" value="Unassembled WGS sequence"/>
</dbReference>
<dbReference type="PANTHER" id="PTHR38435">
    <property type="match status" value="1"/>
</dbReference>
<dbReference type="Pfam" id="PF19200">
    <property type="entry name" value="MupG_N"/>
    <property type="match status" value="1"/>
</dbReference>
<dbReference type="Pfam" id="PF05913">
    <property type="entry name" value="MupG_C"/>
    <property type="match status" value="1"/>
</dbReference>
<dbReference type="SUPFAM" id="SSF51445">
    <property type="entry name" value="(Trans)glycosidases"/>
    <property type="match status" value="1"/>
</dbReference>
<evidence type="ECO:0000259" key="1">
    <source>
        <dbReference type="Pfam" id="PF05913"/>
    </source>
</evidence>
<dbReference type="InterPro" id="IPR043797">
    <property type="entry name" value="MupG_N"/>
</dbReference>
<sequence length="364" mass="41917">MPQLGFSLYPDTHTPEEIYDYIDLLHRYGAKRLFMSWLQNTDKQEETFKNYQKIIHYANERGISVVLDISPTVIKNSGWQNQLLAIAYQLGLSGLRLDEALPLEEIVTLTHNPYDIKIELNMSTDKRLLTALLDKNAKSSNLIACHNFYPHEFTGLSLDYFIEMSQFYKSHGIKTAAFVSAQSANEGPWPLSEGLPTLEKDRHLPIRSQIKFMKATGLIDDIIIANQFISEKELETCVEIFKENCISLDVKSIVSLTPIEKEIIQFPHHYRGDRSDYVIRSTQPRLVFAEESIPKRQDNKDVRRGSIIIDNDLYTRYKGELQIALTSFKISEKANLVAQIIPEDVVLLSYLDPWQDFRLNLLSD</sequence>
<dbReference type="InterPro" id="IPR029000">
    <property type="entry name" value="Cyclophilin-like_dom_sf"/>
</dbReference>
<dbReference type="EMBL" id="JAENBP010000001">
    <property type="protein sequence ID" value="MBJ8349074.1"/>
    <property type="molecule type" value="Genomic_DNA"/>
</dbReference>
<dbReference type="InterPro" id="IPR008589">
    <property type="entry name" value="MupG"/>
</dbReference>
<dbReference type="InterPro" id="IPR017853">
    <property type="entry name" value="GH"/>
</dbReference>
<proteinExistence type="predicted"/>
<protein>
    <submittedName>
        <fullName evidence="3">DUF871 domain-containing protein</fullName>
    </submittedName>
</protein>
<comment type="caution">
    <text evidence="3">The sequence shown here is derived from an EMBL/GenBank/DDBJ whole genome shotgun (WGS) entry which is preliminary data.</text>
</comment>
<dbReference type="SUPFAM" id="SSF50891">
    <property type="entry name" value="Cyclophilin-like"/>
    <property type="match status" value="1"/>
</dbReference>
<keyword evidence="4" id="KW-1185">Reference proteome</keyword>
<dbReference type="RefSeq" id="WP_199567006.1">
    <property type="nucleotide sequence ID" value="NZ_JAENBP010000001.1"/>
</dbReference>
<evidence type="ECO:0000259" key="2">
    <source>
        <dbReference type="Pfam" id="PF19200"/>
    </source>
</evidence>
<reference evidence="3 4" key="1">
    <citation type="journal article" date="2021" name="Int. J. Syst. Evol. Microbiol.">
        <title>Streptococcus vicugnae sp. nov., isolated from faeces of alpacas (Vicugna pacos) and cattle (Bos taurus), Streptococcus zalophi sp. nov., and Streptococcus pacificus sp. nov., isolated from respiratory tract of California sea lions (Zalophus californianus).</title>
        <authorList>
            <person name="Volokhov D.V."/>
            <person name="Zagorodnyaya T.A."/>
            <person name="Shen Z."/>
            <person name="Blom J."/>
            <person name="Furtak V.A."/>
            <person name="Eisenberg T."/>
            <person name="Fan P."/>
            <person name="Jeong K.C."/>
            <person name="Gao Y."/>
            <person name="Zhang S."/>
            <person name="Amselle M."/>
        </authorList>
    </citation>
    <scope>NUCLEOTIDE SEQUENCE [LARGE SCALE GENOMIC DNA]</scope>
    <source>
        <strain evidence="4">CSL7508-lung</strain>
    </source>
</reference>
<name>A0A934P849_9STRE</name>
<organism evidence="3 4">
    <name type="scientific">Streptococcus zalophi</name>
    <dbReference type="NCBI Taxonomy" id="640031"/>
    <lineage>
        <taxon>Bacteria</taxon>
        <taxon>Bacillati</taxon>
        <taxon>Bacillota</taxon>
        <taxon>Bacilli</taxon>
        <taxon>Lactobacillales</taxon>
        <taxon>Streptococcaceae</taxon>
        <taxon>Streptococcus</taxon>
    </lineage>
</organism>
<accession>A0A934P849</accession>
<feature type="domain" description="6-phospho-N-acetylmuramidase N-terminal" evidence="2">
    <location>
        <begin position="4"/>
        <end position="236"/>
    </location>
</feature>
<feature type="domain" description="6-phospho-N-acetylmuramidase C-terminal" evidence="1">
    <location>
        <begin position="247"/>
        <end position="359"/>
    </location>
</feature>
<dbReference type="InterPro" id="IPR013785">
    <property type="entry name" value="Aldolase_TIM"/>
</dbReference>
<evidence type="ECO:0000313" key="3">
    <source>
        <dbReference type="EMBL" id="MBJ8349074.1"/>
    </source>
</evidence>
<evidence type="ECO:0000313" key="4">
    <source>
        <dbReference type="Proteomes" id="UP000644875"/>
    </source>
</evidence>
<dbReference type="PANTHER" id="PTHR38435:SF1">
    <property type="entry name" value="DUF871 DOMAIN-CONTAINING PROTEIN"/>
    <property type="match status" value="1"/>
</dbReference>
<dbReference type="AlphaFoldDB" id="A0A934P849"/>
<dbReference type="Gene3D" id="2.40.100.10">
    <property type="entry name" value="Cyclophilin-like"/>
    <property type="match status" value="1"/>
</dbReference>
<gene>
    <name evidence="3" type="ORF">JHK64_00330</name>
</gene>
<dbReference type="InterPro" id="IPR043894">
    <property type="entry name" value="MupG_C"/>
</dbReference>
<dbReference type="Gene3D" id="3.20.20.70">
    <property type="entry name" value="Aldolase class I"/>
    <property type="match status" value="1"/>
</dbReference>